<dbReference type="CDD" id="cd02215">
    <property type="entry name" value="cupin_QDO_N_C"/>
    <property type="match status" value="1"/>
</dbReference>
<name>A0A327NGV5_9BACT</name>
<evidence type="ECO:0000259" key="1">
    <source>
        <dbReference type="Pfam" id="PF07883"/>
    </source>
</evidence>
<comment type="caution">
    <text evidence="2">The sequence shown here is derived from an EMBL/GenBank/DDBJ whole genome shotgun (WGS) entry which is preliminary data.</text>
</comment>
<dbReference type="RefSeq" id="WP_111340906.1">
    <property type="nucleotide sequence ID" value="NZ_QLII01000001.1"/>
</dbReference>
<dbReference type="Proteomes" id="UP000249016">
    <property type="component" value="Unassembled WGS sequence"/>
</dbReference>
<keyword evidence="3" id="KW-1185">Reference proteome</keyword>
<dbReference type="PANTHER" id="PTHR36440:SF1">
    <property type="entry name" value="PUTATIVE (AFU_ORTHOLOGUE AFUA_8G07350)-RELATED"/>
    <property type="match status" value="1"/>
</dbReference>
<accession>A0A327NGV5</accession>
<reference evidence="2 3" key="1">
    <citation type="submission" date="2018-06" db="EMBL/GenBank/DDBJ databases">
        <title>Spirosoma sp. HMF3257 Genome sequencing and assembly.</title>
        <authorList>
            <person name="Kang H."/>
            <person name="Cha I."/>
            <person name="Kim H."/>
            <person name="Kang J."/>
            <person name="Joh K."/>
        </authorList>
    </citation>
    <scope>NUCLEOTIDE SEQUENCE [LARGE SCALE GENOMIC DNA]</scope>
    <source>
        <strain evidence="2 3">HMF3257</strain>
    </source>
</reference>
<sequence length="347" mass="38489">MNLHNPPAYLRRSGAGASVQFNGADIALIATSDQSGNRMELVELVAQPGFALPAHVQNRTHKSLLVLSGEILLSFSDKTYHLKEGDFGHIPKGVAHLIRYVAPNTRTLYFSETGGCASLFAELAQHEKMKEEPFTGLSETIDFQLVNGFEPSQLVEEVSNLVRPDGLLPYVIRKGGGEHLIVEDQLQTFLVRQNNTGGQFLVVLTEGPAGHAIIQHYHKLHTECFYALEGNMTMWNEGESTTLKPGDFLHVPAYTKHAYRLDSPYTKFIGMLSPGLFEPFFEALCTPYPAQTLPEKPGPARIDRVLKNYGSLDLYFVSPPPDKSMNPIQATMVRFSFWLAGKLASKK</sequence>
<dbReference type="Pfam" id="PF07883">
    <property type="entry name" value="Cupin_2"/>
    <property type="match status" value="2"/>
</dbReference>
<dbReference type="OrthoDB" id="1423961at2"/>
<feature type="domain" description="Cupin type-2" evidence="1">
    <location>
        <begin position="46"/>
        <end position="99"/>
    </location>
</feature>
<dbReference type="InterPro" id="IPR014710">
    <property type="entry name" value="RmlC-like_jellyroll"/>
</dbReference>
<keyword evidence="2" id="KW-0560">Oxidoreductase</keyword>
<evidence type="ECO:0000313" key="2">
    <source>
        <dbReference type="EMBL" id="RAI74033.1"/>
    </source>
</evidence>
<feature type="domain" description="Cupin type-2" evidence="1">
    <location>
        <begin position="208"/>
        <end position="263"/>
    </location>
</feature>
<gene>
    <name evidence="2" type="ORF">HMF3257_06025</name>
</gene>
<dbReference type="PANTHER" id="PTHR36440">
    <property type="entry name" value="PUTATIVE (AFU_ORTHOLOGUE AFUA_8G07350)-RELATED"/>
    <property type="match status" value="1"/>
</dbReference>
<dbReference type="EMBL" id="QLII01000001">
    <property type="protein sequence ID" value="RAI74033.1"/>
    <property type="molecule type" value="Genomic_DNA"/>
</dbReference>
<dbReference type="InterPro" id="IPR013096">
    <property type="entry name" value="Cupin_2"/>
</dbReference>
<proteinExistence type="predicted"/>
<dbReference type="GO" id="GO:0051213">
    <property type="term" value="F:dioxygenase activity"/>
    <property type="evidence" value="ECO:0007669"/>
    <property type="project" value="UniProtKB-KW"/>
</dbReference>
<dbReference type="SUPFAM" id="SSF51182">
    <property type="entry name" value="RmlC-like cupins"/>
    <property type="match status" value="2"/>
</dbReference>
<protein>
    <submittedName>
        <fullName evidence="2">Quercetin 2,3-dioxygenase</fullName>
    </submittedName>
</protein>
<evidence type="ECO:0000313" key="3">
    <source>
        <dbReference type="Proteomes" id="UP000249016"/>
    </source>
</evidence>
<dbReference type="AlphaFoldDB" id="A0A327NGV5"/>
<keyword evidence="2" id="KW-0223">Dioxygenase</keyword>
<dbReference type="InterPro" id="IPR011051">
    <property type="entry name" value="RmlC_Cupin_sf"/>
</dbReference>
<dbReference type="Gene3D" id="2.60.120.10">
    <property type="entry name" value="Jelly Rolls"/>
    <property type="match status" value="2"/>
</dbReference>
<dbReference type="InterPro" id="IPR053146">
    <property type="entry name" value="QDO-like"/>
</dbReference>
<organism evidence="2 3">
    <name type="scientific">Spirosoma telluris</name>
    <dbReference type="NCBI Taxonomy" id="2183553"/>
    <lineage>
        <taxon>Bacteria</taxon>
        <taxon>Pseudomonadati</taxon>
        <taxon>Bacteroidota</taxon>
        <taxon>Cytophagia</taxon>
        <taxon>Cytophagales</taxon>
        <taxon>Cytophagaceae</taxon>
        <taxon>Spirosoma</taxon>
    </lineage>
</organism>